<evidence type="ECO:0000256" key="7">
    <source>
        <dbReference type="SAM" id="MobiDB-lite"/>
    </source>
</evidence>
<dbReference type="PIRSF" id="PIRSF026649">
    <property type="entry name" value="MsbB"/>
    <property type="match status" value="1"/>
</dbReference>
<reference evidence="10" key="1">
    <citation type="journal article" date="2020" name="Microbiol. Resour. Announc.">
        <title>Draft Genome Sequences of Thiorhodococcus mannitoliphagus and Thiorhodococcus minor, Purple Sulfur Photosynthetic Bacteria in the Gammaproteobacterial Family Chromatiaceae.</title>
        <authorList>
            <person name="Aviles F.A."/>
            <person name="Meyer T.E."/>
            <person name="Kyndt J.A."/>
        </authorList>
    </citation>
    <scope>NUCLEOTIDE SEQUENCE [LARGE SCALE GENOMIC DNA]</scope>
    <source>
        <strain evidence="10">DSM 18266</strain>
    </source>
</reference>
<sequence length="349" mass="39214">MTSRVTSSYRRRQVTARVRTSTSSSKTDPALLHPRHWPSWLGIGVIFALGRLPFPLIWALGGVLGRLSYLLAGSRRVVARRNLQCCLSHLGGWERERIMIAHFGWLGVAALAQGVGWGASRERLSRLVRIRNREIIDACIAEGRPIIVLVPHFIGLELGGAAFTALVHSGIYMYQKIRNPVVDHQIRRARQQYGSLSVERQDDLRGLIREMKQGTPFFYLPDQDGGRRGIFVPFCGVPTSTVPMLGRFASMAGAVVIPTFARFLPWGRGLELIFDPVLADFPSGDAERDTARMNAVIEARIASMPEQYFWVHRRFKTRPPGEPPIYPPKRRRRKRAKPEMGAQEGGRSA</sequence>
<keyword evidence="2" id="KW-1003">Cell membrane</keyword>
<dbReference type="EMBL" id="JAAIJR010000016">
    <property type="protein sequence ID" value="NEX19816.1"/>
    <property type="molecule type" value="Genomic_DNA"/>
</dbReference>
<keyword evidence="8" id="KW-1133">Transmembrane helix</keyword>
<keyword evidence="5 8" id="KW-0472">Membrane</keyword>
<comment type="subcellular location">
    <subcellularLocation>
        <location evidence="1">Cell inner membrane</location>
    </subcellularLocation>
</comment>
<dbReference type="AlphaFoldDB" id="A0A6P1DT00"/>
<gene>
    <name evidence="9" type="ORF">G3480_05730</name>
</gene>
<dbReference type="GO" id="GO:0005886">
    <property type="term" value="C:plasma membrane"/>
    <property type="evidence" value="ECO:0007669"/>
    <property type="project" value="UniProtKB-SubCell"/>
</dbReference>
<accession>A0A6P1DT00</accession>
<evidence type="ECO:0000256" key="5">
    <source>
        <dbReference type="ARBA" id="ARBA00023136"/>
    </source>
</evidence>
<feature type="region of interest" description="Disordered" evidence="7">
    <location>
        <begin position="317"/>
        <end position="349"/>
    </location>
</feature>
<feature type="transmembrane region" description="Helical" evidence="8">
    <location>
        <begin position="98"/>
        <end position="119"/>
    </location>
</feature>
<evidence type="ECO:0000256" key="1">
    <source>
        <dbReference type="ARBA" id="ARBA00004533"/>
    </source>
</evidence>
<evidence type="ECO:0000256" key="4">
    <source>
        <dbReference type="ARBA" id="ARBA00022679"/>
    </source>
</evidence>
<evidence type="ECO:0000256" key="3">
    <source>
        <dbReference type="ARBA" id="ARBA00022519"/>
    </source>
</evidence>
<keyword evidence="4 9" id="KW-0808">Transferase</keyword>
<dbReference type="Proteomes" id="UP000471640">
    <property type="component" value="Unassembled WGS sequence"/>
</dbReference>
<organism evidence="9 10">
    <name type="scientific">Thiorhodococcus mannitoliphagus</name>
    <dbReference type="NCBI Taxonomy" id="329406"/>
    <lineage>
        <taxon>Bacteria</taxon>
        <taxon>Pseudomonadati</taxon>
        <taxon>Pseudomonadota</taxon>
        <taxon>Gammaproteobacteria</taxon>
        <taxon>Chromatiales</taxon>
        <taxon>Chromatiaceae</taxon>
        <taxon>Thiorhodococcus</taxon>
    </lineage>
</organism>
<keyword evidence="8" id="KW-0812">Transmembrane</keyword>
<dbReference type="GO" id="GO:0009247">
    <property type="term" value="P:glycolipid biosynthetic process"/>
    <property type="evidence" value="ECO:0007669"/>
    <property type="project" value="UniProtKB-ARBA"/>
</dbReference>
<dbReference type="InterPro" id="IPR004960">
    <property type="entry name" value="LipA_acyltrans"/>
</dbReference>
<evidence type="ECO:0000313" key="10">
    <source>
        <dbReference type="Proteomes" id="UP000471640"/>
    </source>
</evidence>
<dbReference type="CDD" id="cd07984">
    <property type="entry name" value="LPLAT_LABLAT-like"/>
    <property type="match status" value="1"/>
</dbReference>
<proteinExistence type="predicted"/>
<evidence type="ECO:0000313" key="9">
    <source>
        <dbReference type="EMBL" id="NEX19816.1"/>
    </source>
</evidence>
<dbReference type="GO" id="GO:0016746">
    <property type="term" value="F:acyltransferase activity"/>
    <property type="evidence" value="ECO:0007669"/>
    <property type="project" value="UniProtKB-KW"/>
</dbReference>
<dbReference type="PANTHER" id="PTHR30606">
    <property type="entry name" value="LIPID A BIOSYNTHESIS LAUROYL ACYLTRANSFERASE"/>
    <property type="match status" value="1"/>
</dbReference>
<dbReference type="PANTHER" id="PTHR30606:SF9">
    <property type="entry name" value="LIPID A BIOSYNTHESIS LAUROYLTRANSFERASE"/>
    <property type="match status" value="1"/>
</dbReference>
<evidence type="ECO:0000256" key="6">
    <source>
        <dbReference type="ARBA" id="ARBA00023315"/>
    </source>
</evidence>
<protein>
    <submittedName>
        <fullName evidence="9">Lipid A biosynthesis acyltransferase</fullName>
    </submittedName>
</protein>
<keyword evidence="10" id="KW-1185">Reference proteome</keyword>
<evidence type="ECO:0000256" key="8">
    <source>
        <dbReference type="SAM" id="Phobius"/>
    </source>
</evidence>
<keyword evidence="3" id="KW-0997">Cell inner membrane</keyword>
<reference evidence="9 10" key="2">
    <citation type="submission" date="2020-02" db="EMBL/GenBank/DDBJ databases">
        <title>Genome sequences of Thiorhodococcus mannitoliphagus and Thiorhodococcus minor, purple sulfur photosynthetic bacteria in the gammaproteobacterial family, Chromatiaceae.</title>
        <authorList>
            <person name="Aviles F.A."/>
            <person name="Meyer T.E."/>
            <person name="Kyndt J.A."/>
        </authorList>
    </citation>
    <scope>NUCLEOTIDE SEQUENCE [LARGE SCALE GENOMIC DNA]</scope>
    <source>
        <strain evidence="9 10">DSM 18266</strain>
    </source>
</reference>
<evidence type="ECO:0000256" key="2">
    <source>
        <dbReference type="ARBA" id="ARBA00022475"/>
    </source>
</evidence>
<feature type="compositionally biased region" description="Low complexity" evidence="7">
    <location>
        <begin position="15"/>
        <end position="27"/>
    </location>
</feature>
<name>A0A6P1DT00_9GAMM</name>
<feature type="region of interest" description="Disordered" evidence="7">
    <location>
        <begin position="1"/>
        <end position="29"/>
    </location>
</feature>
<comment type="caution">
    <text evidence="9">The sequence shown here is derived from an EMBL/GenBank/DDBJ whole genome shotgun (WGS) entry which is preliminary data.</text>
</comment>
<keyword evidence="6 9" id="KW-0012">Acyltransferase</keyword>
<feature type="transmembrane region" description="Helical" evidence="8">
    <location>
        <begin position="40"/>
        <end position="61"/>
    </location>
</feature>
<dbReference type="Pfam" id="PF03279">
    <property type="entry name" value="Lip_A_acyltrans"/>
    <property type="match status" value="1"/>
</dbReference>